<evidence type="ECO:0000313" key="2">
    <source>
        <dbReference type="EMBL" id="KIL62969.1"/>
    </source>
</evidence>
<sequence length="101" mass="11070">MELSSNVSFHHGSIVNLLRTKPSFHYTSSTRDNSSFLQVAQGVGLIKKAITRSSPICAYLESHGTSSSDLSNHMGRLGVRRPRTRISADQSGSPISYLHKL</sequence>
<dbReference type="HOGENOM" id="CLU_2290977_0_0_1"/>
<proteinExistence type="predicted"/>
<dbReference type="InParanoid" id="A0A0C2T8M1"/>
<dbReference type="Proteomes" id="UP000054549">
    <property type="component" value="Unassembled WGS sequence"/>
</dbReference>
<dbReference type="EMBL" id="KN818264">
    <property type="protein sequence ID" value="KIL62969.1"/>
    <property type="molecule type" value="Genomic_DNA"/>
</dbReference>
<evidence type="ECO:0000313" key="3">
    <source>
        <dbReference type="Proteomes" id="UP000054549"/>
    </source>
</evidence>
<gene>
    <name evidence="2" type="ORF">M378DRAFT_165047</name>
</gene>
<accession>A0A0C2T8M1</accession>
<reference evidence="2 3" key="1">
    <citation type="submission" date="2014-04" db="EMBL/GenBank/DDBJ databases">
        <title>Evolutionary Origins and Diversification of the Mycorrhizal Mutualists.</title>
        <authorList>
            <consortium name="DOE Joint Genome Institute"/>
            <consortium name="Mycorrhizal Genomics Consortium"/>
            <person name="Kohler A."/>
            <person name="Kuo A."/>
            <person name="Nagy L.G."/>
            <person name="Floudas D."/>
            <person name="Copeland A."/>
            <person name="Barry K.W."/>
            <person name="Cichocki N."/>
            <person name="Veneault-Fourrey C."/>
            <person name="LaButti K."/>
            <person name="Lindquist E.A."/>
            <person name="Lipzen A."/>
            <person name="Lundell T."/>
            <person name="Morin E."/>
            <person name="Murat C."/>
            <person name="Riley R."/>
            <person name="Ohm R."/>
            <person name="Sun H."/>
            <person name="Tunlid A."/>
            <person name="Henrissat B."/>
            <person name="Grigoriev I.V."/>
            <person name="Hibbett D.S."/>
            <person name="Martin F."/>
        </authorList>
    </citation>
    <scope>NUCLEOTIDE SEQUENCE [LARGE SCALE GENOMIC DNA]</scope>
    <source>
        <strain evidence="2 3">Koide BX008</strain>
    </source>
</reference>
<evidence type="ECO:0000256" key="1">
    <source>
        <dbReference type="SAM" id="MobiDB-lite"/>
    </source>
</evidence>
<name>A0A0C2T8M1_AMAMK</name>
<protein>
    <submittedName>
        <fullName evidence="2">Uncharacterized protein</fullName>
    </submittedName>
</protein>
<dbReference type="AlphaFoldDB" id="A0A0C2T8M1"/>
<organism evidence="2 3">
    <name type="scientific">Amanita muscaria (strain Koide BX008)</name>
    <dbReference type="NCBI Taxonomy" id="946122"/>
    <lineage>
        <taxon>Eukaryota</taxon>
        <taxon>Fungi</taxon>
        <taxon>Dikarya</taxon>
        <taxon>Basidiomycota</taxon>
        <taxon>Agaricomycotina</taxon>
        <taxon>Agaricomycetes</taxon>
        <taxon>Agaricomycetidae</taxon>
        <taxon>Agaricales</taxon>
        <taxon>Pluteineae</taxon>
        <taxon>Amanitaceae</taxon>
        <taxon>Amanita</taxon>
    </lineage>
</organism>
<keyword evidence="3" id="KW-1185">Reference proteome</keyword>
<feature type="region of interest" description="Disordered" evidence="1">
    <location>
        <begin position="63"/>
        <end position="101"/>
    </location>
</feature>